<evidence type="ECO:0000313" key="1">
    <source>
        <dbReference type="EMBL" id="KAG7294235.1"/>
    </source>
</evidence>
<accession>A0AAD4F7E1</accession>
<evidence type="ECO:0008006" key="3">
    <source>
        <dbReference type="Google" id="ProtNLM"/>
    </source>
</evidence>
<proteinExistence type="predicted"/>
<sequence>MLDQGAAFRNRYLRPSRYDEYVGIVGVKSKHINNSHLNVEASTDRRSSASATAFLQGLYPPWPYTSCDLDVPPHNRVFYSSLWDKVFCEAFPRSEANFYNAHELYNYAAFLWGHDNKTRSVMTPDNLEMLRQLAWQEQTLKHGNIPALGDPQEDPLSFIAGRTLCSRVAALFAENIESGGKRNKLNLAFTSHEPFLGFFALANLANGASSNIFSQLPDPGATLTFELFSIETEATDSYDSSTSYGHNVAYHDENDSCNQRQLL</sequence>
<dbReference type="InterPro" id="IPR029033">
    <property type="entry name" value="His_PPase_superfam"/>
</dbReference>
<dbReference type="SUPFAM" id="SSF53254">
    <property type="entry name" value="Phosphoglycerate mutase-like"/>
    <property type="match status" value="1"/>
</dbReference>
<keyword evidence="2" id="KW-1185">Reference proteome</keyword>
<evidence type="ECO:0000313" key="2">
    <source>
        <dbReference type="Proteomes" id="UP001197093"/>
    </source>
</evidence>
<reference evidence="1" key="1">
    <citation type="submission" date="2023-02" db="EMBL/GenBank/DDBJ databases">
        <authorList>
            <person name="Palmer J.M."/>
        </authorList>
    </citation>
    <scope>NUCLEOTIDE SEQUENCE</scope>
    <source>
        <strain evidence="1">FW57</strain>
    </source>
</reference>
<dbReference type="Proteomes" id="UP001197093">
    <property type="component" value="Unassembled WGS sequence"/>
</dbReference>
<organism evidence="1 2">
    <name type="scientific">Staphylotrichum longicolle</name>
    <dbReference type="NCBI Taxonomy" id="669026"/>
    <lineage>
        <taxon>Eukaryota</taxon>
        <taxon>Fungi</taxon>
        <taxon>Dikarya</taxon>
        <taxon>Ascomycota</taxon>
        <taxon>Pezizomycotina</taxon>
        <taxon>Sordariomycetes</taxon>
        <taxon>Sordariomycetidae</taxon>
        <taxon>Sordariales</taxon>
        <taxon>Chaetomiaceae</taxon>
        <taxon>Staphylotrichum</taxon>
    </lineage>
</organism>
<dbReference type="AlphaFoldDB" id="A0AAD4F7E1"/>
<name>A0AAD4F7E1_9PEZI</name>
<dbReference type="Gene3D" id="3.40.50.1240">
    <property type="entry name" value="Phosphoglycerate mutase-like"/>
    <property type="match status" value="2"/>
</dbReference>
<dbReference type="EMBL" id="JAHCVI010000001">
    <property type="protein sequence ID" value="KAG7294235.1"/>
    <property type="molecule type" value="Genomic_DNA"/>
</dbReference>
<comment type="caution">
    <text evidence="1">The sequence shown here is derived from an EMBL/GenBank/DDBJ whole genome shotgun (WGS) entry which is preliminary data.</text>
</comment>
<protein>
    <recommendedName>
        <fullName evidence="3">Histidine acid phosphatase</fullName>
    </recommendedName>
</protein>
<gene>
    <name evidence="1" type="ORF">NEMBOFW57_004305</name>
</gene>